<dbReference type="RefSeq" id="WP_243650548.1">
    <property type="nucleotide sequence ID" value="NZ_DALYTA010000003.1"/>
</dbReference>
<reference evidence="1 2" key="1">
    <citation type="submission" date="2019-03" db="EMBL/GenBank/DDBJ databases">
        <title>Genomic Encyclopedia of Type Strains, Phase IV (KMG-IV): sequencing the most valuable type-strain genomes for metagenomic binning, comparative biology and taxonomic classification.</title>
        <authorList>
            <person name="Goeker M."/>
        </authorList>
    </citation>
    <scope>NUCLEOTIDE SEQUENCE [LARGE SCALE GENOMIC DNA]</scope>
    <source>
        <strain evidence="1 2">DSM 15969</strain>
    </source>
</reference>
<name>A0A4R1PXQ6_9FIRM</name>
<protein>
    <submittedName>
        <fullName evidence="1">Kynurenine formamidase</fullName>
    </submittedName>
</protein>
<keyword evidence="2" id="KW-1185">Reference proteome</keyword>
<dbReference type="InterPro" id="IPR037175">
    <property type="entry name" value="KFase_sf"/>
</dbReference>
<comment type="caution">
    <text evidence="1">The sequence shown here is derived from an EMBL/GenBank/DDBJ whole genome shotgun (WGS) entry which is preliminary data.</text>
</comment>
<dbReference type="Pfam" id="PF04199">
    <property type="entry name" value="Cyclase"/>
    <property type="match status" value="1"/>
</dbReference>
<sequence>MMKIDLTVTVTEDIRKSLADMTAAAQIPPYVQFGHLGTHFDVMDKKFPLENTERRGILFDVSHVKEREIDISDITLNKVTEHDFVMFYTGCLKENTFGTPKYLQTPLELSNALITALLNKKVSMIGIDFPGIRKPAEHPQADQYCADHGVFVIENLANLDELLAAAKGQPFLAHTYPVNYEGLTGLPCRVVAEV</sequence>
<organism evidence="1 2">
    <name type="scientific">Anaerospora hongkongensis</name>
    <dbReference type="NCBI Taxonomy" id="244830"/>
    <lineage>
        <taxon>Bacteria</taxon>
        <taxon>Bacillati</taxon>
        <taxon>Bacillota</taxon>
        <taxon>Negativicutes</taxon>
        <taxon>Selenomonadales</taxon>
        <taxon>Sporomusaceae</taxon>
        <taxon>Anaerospora</taxon>
    </lineage>
</organism>
<dbReference type="SUPFAM" id="SSF102198">
    <property type="entry name" value="Putative cyclase"/>
    <property type="match status" value="1"/>
</dbReference>
<dbReference type="Proteomes" id="UP000295063">
    <property type="component" value="Unassembled WGS sequence"/>
</dbReference>
<dbReference type="GO" id="GO:0019441">
    <property type="term" value="P:L-tryptophan catabolic process to kynurenine"/>
    <property type="evidence" value="ECO:0007669"/>
    <property type="project" value="InterPro"/>
</dbReference>
<dbReference type="GO" id="GO:0004061">
    <property type="term" value="F:arylformamidase activity"/>
    <property type="evidence" value="ECO:0007669"/>
    <property type="project" value="InterPro"/>
</dbReference>
<dbReference type="Gene3D" id="3.50.30.50">
    <property type="entry name" value="Putative cyclase"/>
    <property type="match status" value="1"/>
</dbReference>
<dbReference type="AlphaFoldDB" id="A0A4R1PXQ6"/>
<accession>A0A4R1PXQ6</accession>
<proteinExistence type="predicted"/>
<evidence type="ECO:0000313" key="2">
    <source>
        <dbReference type="Proteomes" id="UP000295063"/>
    </source>
</evidence>
<dbReference type="InterPro" id="IPR007325">
    <property type="entry name" value="KFase/CYL"/>
</dbReference>
<evidence type="ECO:0000313" key="1">
    <source>
        <dbReference type="EMBL" id="TCL36604.1"/>
    </source>
</evidence>
<gene>
    <name evidence="1" type="ORF">EV210_108260</name>
</gene>
<dbReference type="EMBL" id="SLUI01000008">
    <property type="protein sequence ID" value="TCL36604.1"/>
    <property type="molecule type" value="Genomic_DNA"/>
</dbReference>